<proteinExistence type="predicted"/>
<organism evidence="2 3">
    <name type="scientific">Neobacillus mesonae</name>
    <dbReference type="NCBI Taxonomy" id="1193713"/>
    <lineage>
        <taxon>Bacteria</taxon>
        <taxon>Bacillati</taxon>
        <taxon>Bacillota</taxon>
        <taxon>Bacilli</taxon>
        <taxon>Bacillales</taxon>
        <taxon>Bacillaceae</taxon>
        <taxon>Neobacillus</taxon>
    </lineage>
</organism>
<dbReference type="RefSeq" id="WP_127486382.1">
    <property type="nucleotide sequence ID" value="NZ_CP022572.1"/>
</dbReference>
<sequence>MLDDKEKLDKLYNQVQKIHSMLEKMTKNEKVYFINIEKVDFHGPILDELEFIFDKIDVKEVSGALNIGNNFGVSVEGNNENKNKNVKASGMNINSKEKVEKTSNTNTTANEENPSGEKFSDLEKILEMKLEQAFQKGPKTKKKSHDSPKNREQNLRVLPVENLKQPGQLRKISINNKTIVKPDHES</sequence>
<dbReference type="STRING" id="1193713.GCA_001636315_04472"/>
<accession>A0A3Q9QRN1</accession>
<feature type="compositionally biased region" description="Low complexity" evidence="1">
    <location>
        <begin position="102"/>
        <end position="113"/>
    </location>
</feature>
<dbReference type="OrthoDB" id="2620164at2"/>
<dbReference type="Proteomes" id="UP000282892">
    <property type="component" value="Chromosome"/>
</dbReference>
<keyword evidence="3" id="KW-1185">Reference proteome</keyword>
<evidence type="ECO:0000256" key="1">
    <source>
        <dbReference type="SAM" id="MobiDB-lite"/>
    </source>
</evidence>
<feature type="region of interest" description="Disordered" evidence="1">
    <location>
        <begin position="94"/>
        <end position="119"/>
    </location>
</feature>
<gene>
    <name evidence="2" type="ORF">CHR53_10185</name>
</gene>
<dbReference type="EMBL" id="CP022572">
    <property type="protein sequence ID" value="AZU61613.1"/>
    <property type="molecule type" value="Genomic_DNA"/>
</dbReference>
<evidence type="ECO:0000313" key="3">
    <source>
        <dbReference type="Proteomes" id="UP000282892"/>
    </source>
</evidence>
<protein>
    <submittedName>
        <fullName evidence="2">Uncharacterized protein</fullName>
    </submittedName>
</protein>
<feature type="compositionally biased region" description="Basic and acidic residues" evidence="1">
    <location>
        <begin position="145"/>
        <end position="154"/>
    </location>
</feature>
<dbReference type="KEGG" id="nmk:CHR53_10185"/>
<reference evidence="2 3" key="1">
    <citation type="submission" date="2017-07" db="EMBL/GenBank/DDBJ databases">
        <title>The complete genome sequence of Bacillus mesonae strain H20-5, an efficient strain improving plant abiotic stress resistance.</title>
        <authorList>
            <person name="Kim S.Y."/>
            <person name="Song H."/>
            <person name="Sang M.K."/>
            <person name="Weon H.-Y."/>
            <person name="Song J."/>
        </authorList>
    </citation>
    <scope>NUCLEOTIDE SEQUENCE [LARGE SCALE GENOMIC DNA]</scope>
    <source>
        <strain evidence="2 3">H20-5</strain>
    </source>
</reference>
<evidence type="ECO:0000313" key="2">
    <source>
        <dbReference type="EMBL" id="AZU61613.1"/>
    </source>
</evidence>
<feature type="region of interest" description="Disordered" evidence="1">
    <location>
        <begin position="131"/>
        <end position="186"/>
    </location>
</feature>
<name>A0A3Q9QRN1_9BACI</name>
<dbReference type="AlphaFoldDB" id="A0A3Q9QRN1"/>